<dbReference type="EMBL" id="JANBTX010000053">
    <property type="protein sequence ID" value="KAJ2688159.1"/>
    <property type="molecule type" value="Genomic_DNA"/>
</dbReference>
<dbReference type="InterPro" id="IPR007701">
    <property type="entry name" value="Interferon-rel_develop_reg_N"/>
</dbReference>
<dbReference type="Proteomes" id="UP001151516">
    <property type="component" value="Unassembled WGS sequence"/>
</dbReference>
<name>A0A9W8GGX9_9FUNG</name>
<feature type="compositionally biased region" description="Basic and acidic residues" evidence="1">
    <location>
        <begin position="464"/>
        <end position="477"/>
    </location>
</feature>
<dbReference type="OrthoDB" id="18978at2759"/>
<keyword evidence="4" id="KW-1185">Reference proteome</keyword>
<accession>A0A9W8GGX9</accession>
<evidence type="ECO:0000313" key="4">
    <source>
        <dbReference type="Proteomes" id="UP001151516"/>
    </source>
</evidence>
<dbReference type="AlphaFoldDB" id="A0A9W8GGX9"/>
<sequence length="477" mass="52638">MSGSNTNELLRAALNAGRVPSSSGRSTTRNSRKATPKSPRSVSASRDVSDAEDYDDDDASVASDDTWVINGAAEETTEEPIMESTENWQDALQTALDTLSEKRVGTRERGLATVAQIMAHIYVGEAMEGRKLASLESLKRCAKSAKSDVEGVLALRGIALWFINFGVDASANEYTETKVFLKALARDRHLSSHLRVMALAALGVASFVSGADYNDSAEVLKFVGDWFIHPDAPPDDDDENFEEEEDEDDHDDELEPAPASVMRQALETYGLLMTVVVDANARVAEKMFDRAFDSHLEALAADSIEIRLAAAQNFALMHSELSRQDNSRFEFDRQEELVATLSAIKHQSSKRHGRRDTHAQRLAVRGVLQTIESGVPPELKLAFQGRSVRFAEWPRILRLHAFRAVLGGGINRHFVDNPLLGQVFEVVFDTSADDRGSSEARMVVSPNSSLAKARAVNMRKKREARNSTRRFENGDSD</sequence>
<dbReference type="PANTHER" id="PTHR12354">
    <property type="entry name" value="INTERFERON-RELATED DEVELOPMENTAL REGULATOR"/>
    <property type="match status" value="1"/>
</dbReference>
<feature type="region of interest" description="Disordered" evidence="1">
    <location>
        <begin position="452"/>
        <end position="477"/>
    </location>
</feature>
<evidence type="ECO:0000313" key="3">
    <source>
        <dbReference type="EMBL" id="KAJ2688159.1"/>
    </source>
</evidence>
<dbReference type="InterPro" id="IPR039777">
    <property type="entry name" value="IFRD"/>
</dbReference>
<organism evidence="3 4">
    <name type="scientific">Coemansia spiralis</name>
    <dbReference type="NCBI Taxonomy" id="417178"/>
    <lineage>
        <taxon>Eukaryota</taxon>
        <taxon>Fungi</taxon>
        <taxon>Fungi incertae sedis</taxon>
        <taxon>Zoopagomycota</taxon>
        <taxon>Kickxellomycotina</taxon>
        <taxon>Kickxellomycetes</taxon>
        <taxon>Kickxellales</taxon>
        <taxon>Kickxellaceae</taxon>
        <taxon>Coemansia</taxon>
    </lineage>
</organism>
<protein>
    <submittedName>
        <fullName evidence="3">Interferon- developmental regulator 1</fullName>
    </submittedName>
</protein>
<dbReference type="PANTHER" id="PTHR12354:SF1">
    <property type="entry name" value="INTERFERON-RELATED DEVELOPMENTAL REGULATOR 1"/>
    <property type="match status" value="1"/>
</dbReference>
<comment type="caution">
    <text evidence="3">The sequence shown here is derived from an EMBL/GenBank/DDBJ whole genome shotgun (WGS) entry which is preliminary data.</text>
</comment>
<gene>
    <name evidence="3" type="primary">IFRD1</name>
    <name evidence="3" type="ORF">IWW39_002428</name>
</gene>
<evidence type="ECO:0000256" key="1">
    <source>
        <dbReference type="SAM" id="MobiDB-lite"/>
    </source>
</evidence>
<feature type="domain" description="Interferon-related developmental regulator N-terminal" evidence="2">
    <location>
        <begin position="73"/>
        <end position="372"/>
    </location>
</feature>
<feature type="region of interest" description="Disordered" evidence="1">
    <location>
        <begin position="1"/>
        <end position="68"/>
    </location>
</feature>
<reference evidence="3" key="1">
    <citation type="submission" date="2022-07" db="EMBL/GenBank/DDBJ databases">
        <title>Phylogenomic reconstructions and comparative analyses of Kickxellomycotina fungi.</title>
        <authorList>
            <person name="Reynolds N.K."/>
            <person name="Stajich J.E."/>
            <person name="Barry K."/>
            <person name="Grigoriev I.V."/>
            <person name="Crous P."/>
            <person name="Smith M.E."/>
        </authorList>
    </citation>
    <scope>NUCLEOTIDE SEQUENCE</scope>
    <source>
        <strain evidence="3">CBS 109367</strain>
    </source>
</reference>
<feature type="compositionally biased region" description="Acidic residues" evidence="1">
    <location>
        <begin position="50"/>
        <end position="59"/>
    </location>
</feature>
<evidence type="ECO:0000259" key="2">
    <source>
        <dbReference type="Pfam" id="PF05004"/>
    </source>
</evidence>
<feature type="region of interest" description="Disordered" evidence="1">
    <location>
        <begin position="233"/>
        <end position="255"/>
    </location>
</feature>
<dbReference type="Pfam" id="PF05004">
    <property type="entry name" value="IFRD"/>
    <property type="match status" value="1"/>
</dbReference>
<proteinExistence type="predicted"/>